<proteinExistence type="predicted"/>
<comment type="caution">
    <text evidence="2">The sequence shown here is derived from an EMBL/GenBank/DDBJ whole genome shotgun (WGS) entry which is preliminary data.</text>
</comment>
<organism evidence="2 3">
    <name type="scientific">Candidatus Nealsonbacteria bacterium RIFCSPLOWO2_02_39_8</name>
    <dbReference type="NCBI Taxonomy" id="1801674"/>
    <lineage>
        <taxon>Bacteria</taxon>
        <taxon>Candidatus Nealsoniibacteriota</taxon>
    </lineage>
</organism>
<dbReference type="EMBL" id="MHMJ01000029">
    <property type="protein sequence ID" value="OGZ25252.1"/>
    <property type="molecule type" value="Genomic_DNA"/>
</dbReference>
<keyword evidence="1" id="KW-0175">Coiled coil</keyword>
<reference evidence="2 3" key="1">
    <citation type="journal article" date="2016" name="Nat. Commun.">
        <title>Thousands of microbial genomes shed light on interconnected biogeochemical processes in an aquifer system.</title>
        <authorList>
            <person name="Anantharaman K."/>
            <person name="Brown C.T."/>
            <person name="Hug L.A."/>
            <person name="Sharon I."/>
            <person name="Castelle C.J."/>
            <person name="Probst A.J."/>
            <person name="Thomas B.C."/>
            <person name="Singh A."/>
            <person name="Wilkins M.J."/>
            <person name="Karaoz U."/>
            <person name="Brodie E.L."/>
            <person name="Williams K.H."/>
            <person name="Hubbard S.S."/>
            <person name="Banfield J.F."/>
        </authorList>
    </citation>
    <scope>NUCLEOTIDE SEQUENCE [LARGE SCALE GENOMIC DNA]</scope>
</reference>
<feature type="coiled-coil region" evidence="1">
    <location>
        <begin position="4"/>
        <end position="54"/>
    </location>
</feature>
<evidence type="ECO:0000313" key="3">
    <source>
        <dbReference type="Proteomes" id="UP000176216"/>
    </source>
</evidence>
<dbReference type="Proteomes" id="UP000176216">
    <property type="component" value="Unassembled WGS sequence"/>
</dbReference>
<evidence type="ECO:0000313" key="2">
    <source>
        <dbReference type="EMBL" id="OGZ25252.1"/>
    </source>
</evidence>
<sequence length="351" mass="40599">MSSCEQIKQDYQDLKTLKQEFDLEYQKAVETGDLARAKELRAELEQKRDALADKLWPLERLPQKELKEQYASQREILERTGILEQLSSGEMGIKGTDNEEYAFPSYQEITQRMRESEEALRPKTEQGFIRLQITPFGMKLDDLIEKYKQVILKHHKEGKLMATKENPSDPDEQLELDENNPVWLWGNYRNADVNGEMVYYPKEFSSNHQGKTKQEVLKEQGGWNILLAENLPNIPRKNKGEEIKGRKQLEAGKTPYQYLETLKTDPNYQNETGMTPEDQITCAIIHLEQTDQVIDDYRDSGKGSGSYQLGAYFSADGFVPGFYWDRRGVGWPTWAGTFPRIPFLMLAPVAR</sequence>
<dbReference type="AlphaFoldDB" id="A0A1G2EI39"/>
<evidence type="ECO:0000256" key="1">
    <source>
        <dbReference type="SAM" id="Coils"/>
    </source>
</evidence>
<name>A0A1G2EI39_9BACT</name>
<gene>
    <name evidence="2" type="ORF">A2W71_02700</name>
</gene>
<protein>
    <submittedName>
        <fullName evidence="2">Uncharacterized protein</fullName>
    </submittedName>
</protein>
<accession>A0A1G2EI39</accession>